<evidence type="ECO:0000313" key="3">
    <source>
        <dbReference type="Proteomes" id="UP001630127"/>
    </source>
</evidence>
<organism evidence="2 3">
    <name type="scientific">Cinchona calisaya</name>
    <dbReference type="NCBI Taxonomy" id="153742"/>
    <lineage>
        <taxon>Eukaryota</taxon>
        <taxon>Viridiplantae</taxon>
        <taxon>Streptophyta</taxon>
        <taxon>Embryophyta</taxon>
        <taxon>Tracheophyta</taxon>
        <taxon>Spermatophyta</taxon>
        <taxon>Magnoliopsida</taxon>
        <taxon>eudicotyledons</taxon>
        <taxon>Gunneridae</taxon>
        <taxon>Pentapetalae</taxon>
        <taxon>asterids</taxon>
        <taxon>lamiids</taxon>
        <taxon>Gentianales</taxon>
        <taxon>Rubiaceae</taxon>
        <taxon>Cinchonoideae</taxon>
        <taxon>Cinchoneae</taxon>
        <taxon>Cinchona</taxon>
    </lineage>
</organism>
<proteinExistence type="predicted"/>
<dbReference type="Proteomes" id="UP001630127">
    <property type="component" value="Unassembled WGS sequence"/>
</dbReference>
<name>A0ABD2ZAX4_9GENT</name>
<feature type="compositionally biased region" description="Polar residues" evidence="1">
    <location>
        <begin position="17"/>
        <end position="37"/>
    </location>
</feature>
<keyword evidence="3" id="KW-1185">Reference proteome</keyword>
<accession>A0ABD2ZAX4</accession>
<reference evidence="2 3" key="1">
    <citation type="submission" date="2024-11" db="EMBL/GenBank/DDBJ databases">
        <title>A near-complete genome assembly of Cinchona calisaya.</title>
        <authorList>
            <person name="Lian D.C."/>
            <person name="Zhao X.W."/>
            <person name="Wei L."/>
        </authorList>
    </citation>
    <scope>NUCLEOTIDE SEQUENCE [LARGE SCALE GENOMIC DNA]</scope>
    <source>
        <tissue evidence="2">Nenye</tissue>
    </source>
</reference>
<dbReference type="EMBL" id="JBJUIK010000010">
    <property type="protein sequence ID" value="KAL3516614.1"/>
    <property type="molecule type" value="Genomic_DNA"/>
</dbReference>
<gene>
    <name evidence="2" type="ORF">ACH5RR_023516</name>
</gene>
<evidence type="ECO:0000256" key="1">
    <source>
        <dbReference type="SAM" id="MobiDB-lite"/>
    </source>
</evidence>
<comment type="caution">
    <text evidence="2">The sequence shown here is derived from an EMBL/GenBank/DDBJ whole genome shotgun (WGS) entry which is preliminary data.</text>
</comment>
<protein>
    <submittedName>
        <fullName evidence="2">Uncharacterized protein</fullName>
    </submittedName>
</protein>
<sequence>MIESLAVNDQAPLLFAQSKSSPTTQENPSLGTIKTLTTPSTDNVANSLFNEPLDFALAEDGNNMVFQLDTQDVVLQMLEVIGLQGKLRLPKHVFDDHYINSDPRGIRKQF</sequence>
<evidence type="ECO:0000313" key="2">
    <source>
        <dbReference type="EMBL" id="KAL3516614.1"/>
    </source>
</evidence>
<feature type="region of interest" description="Disordered" evidence="1">
    <location>
        <begin position="16"/>
        <end position="37"/>
    </location>
</feature>
<dbReference type="AlphaFoldDB" id="A0ABD2ZAX4"/>